<evidence type="ECO:0000313" key="1">
    <source>
        <dbReference type="EMBL" id="KAF9782852.1"/>
    </source>
</evidence>
<proteinExistence type="predicted"/>
<protein>
    <submittedName>
        <fullName evidence="1">Uncharacterized protein</fullName>
    </submittedName>
</protein>
<dbReference type="AlphaFoldDB" id="A0A9P6L4Z6"/>
<reference evidence="1" key="2">
    <citation type="submission" date="2020-11" db="EMBL/GenBank/DDBJ databases">
        <authorList>
            <consortium name="DOE Joint Genome Institute"/>
            <person name="Kuo A."/>
            <person name="Miyauchi S."/>
            <person name="Kiss E."/>
            <person name="Drula E."/>
            <person name="Kohler A."/>
            <person name="Sanchez-Garcia M."/>
            <person name="Andreopoulos B."/>
            <person name="Barry K.W."/>
            <person name="Bonito G."/>
            <person name="Buee M."/>
            <person name="Carver A."/>
            <person name="Chen C."/>
            <person name="Cichocki N."/>
            <person name="Clum A."/>
            <person name="Culley D."/>
            <person name="Crous P.W."/>
            <person name="Fauchery L."/>
            <person name="Girlanda M."/>
            <person name="Hayes R."/>
            <person name="Keri Z."/>
            <person name="Labutti K."/>
            <person name="Lipzen A."/>
            <person name="Lombard V."/>
            <person name="Magnuson J."/>
            <person name="Maillard F."/>
            <person name="Morin E."/>
            <person name="Murat C."/>
            <person name="Nolan M."/>
            <person name="Ohm R."/>
            <person name="Pangilinan J."/>
            <person name="Pereira M."/>
            <person name="Perotto S."/>
            <person name="Peter M."/>
            <person name="Riley R."/>
            <person name="Sitrit Y."/>
            <person name="Stielow B."/>
            <person name="Szollosi G."/>
            <person name="Zifcakova L."/>
            <person name="Stursova M."/>
            <person name="Spatafora J.W."/>
            <person name="Tedersoo L."/>
            <person name="Vaario L.-M."/>
            <person name="Yamada A."/>
            <person name="Yan M."/>
            <person name="Wang P."/>
            <person name="Xu J."/>
            <person name="Bruns T."/>
            <person name="Baldrian P."/>
            <person name="Vilgalys R."/>
            <person name="Henrissat B."/>
            <person name="Grigoriev I.V."/>
            <person name="Hibbett D."/>
            <person name="Nagy L.G."/>
            <person name="Martin F.M."/>
        </authorList>
    </citation>
    <scope>NUCLEOTIDE SEQUENCE</scope>
    <source>
        <strain evidence="1">UH-Tt-Lm1</strain>
    </source>
</reference>
<dbReference type="EMBL" id="WIUZ02000011">
    <property type="protein sequence ID" value="KAF9782852.1"/>
    <property type="molecule type" value="Genomic_DNA"/>
</dbReference>
<reference evidence="1" key="1">
    <citation type="journal article" date="2020" name="Nat. Commun.">
        <title>Large-scale genome sequencing of mycorrhizal fungi provides insights into the early evolution of symbiotic traits.</title>
        <authorList>
            <person name="Miyauchi S."/>
            <person name="Kiss E."/>
            <person name="Kuo A."/>
            <person name="Drula E."/>
            <person name="Kohler A."/>
            <person name="Sanchez-Garcia M."/>
            <person name="Morin E."/>
            <person name="Andreopoulos B."/>
            <person name="Barry K.W."/>
            <person name="Bonito G."/>
            <person name="Buee M."/>
            <person name="Carver A."/>
            <person name="Chen C."/>
            <person name="Cichocki N."/>
            <person name="Clum A."/>
            <person name="Culley D."/>
            <person name="Crous P.W."/>
            <person name="Fauchery L."/>
            <person name="Girlanda M."/>
            <person name="Hayes R.D."/>
            <person name="Keri Z."/>
            <person name="LaButti K."/>
            <person name="Lipzen A."/>
            <person name="Lombard V."/>
            <person name="Magnuson J."/>
            <person name="Maillard F."/>
            <person name="Murat C."/>
            <person name="Nolan M."/>
            <person name="Ohm R.A."/>
            <person name="Pangilinan J."/>
            <person name="Pereira M.F."/>
            <person name="Perotto S."/>
            <person name="Peter M."/>
            <person name="Pfister S."/>
            <person name="Riley R."/>
            <person name="Sitrit Y."/>
            <person name="Stielow J.B."/>
            <person name="Szollosi G."/>
            <person name="Zifcakova L."/>
            <person name="Stursova M."/>
            <person name="Spatafora J.W."/>
            <person name="Tedersoo L."/>
            <person name="Vaario L.M."/>
            <person name="Yamada A."/>
            <person name="Yan M."/>
            <person name="Wang P."/>
            <person name="Xu J."/>
            <person name="Bruns T."/>
            <person name="Baldrian P."/>
            <person name="Vilgalys R."/>
            <person name="Dunand C."/>
            <person name="Henrissat B."/>
            <person name="Grigoriev I.V."/>
            <person name="Hibbett D."/>
            <person name="Nagy L.G."/>
            <person name="Martin F.M."/>
        </authorList>
    </citation>
    <scope>NUCLEOTIDE SEQUENCE</scope>
    <source>
        <strain evidence="1">UH-Tt-Lm1</strain>
    </source>
</reference>
<gene>
    <name evidence="1" type="ORF">BJ322DRAFT_178519</name>
</gene>
<name>A0A9P6L4Z6_9AGAM</name>
<evidence type="ECO:0000313" key="2">
    <source>
        <dbReference type="Proteomes" id="UP000736335"/>
    </source>
</evidence>
<comment type="caution">
    <text evidence="1">The sequence shown here is derived from an EMBL/GenBank/DDBJ whole genome shotgun (WGS) entry which is preliminary data.</text>
</comment>
<organism evidence="1 2">
    <name type="scientific">Thelephora terrestris</name>
    <dbReference type="NCBI Taxonomy" id="56493"/>
    <lineage>
        <taxon>Eukaryota</taxon>
        <taxon>Fungi</taxon>
        <taxon>Dikarya</taxon>
        <taxon>Basidiomycota</taxon>
        <taxon>Agaricomycotina</taxon>
        <taxon>Agaricomycetes</taxon>
        <taxon>Thelephorales</taxon>
        <taxon>Thelephoraceae</taxon>
        <taxon>Thelephora</taxon>
    </lineage>
</organism>
<accession>A0A9P6L4Z6</accession>
<sequence length="251" mass="28701">MYITLHKRKGVRWTRGPAPCAVTIWLLENYTDPSAATTVAAVFFEFQWPAHIHSATALIRFRDAYTRCLHAPKLDEPTRLQALQLAAAYYVLYHSWLLRSTSKCWEAEELPAHLPKDLLLHSEECHDPDTFEYLLRIEDRSAPVTSAEFLSYIAPYWFCGDSDSAIKFRSVRMLVLDELITVLESSKALNPATLTNLVLCVGAGMDFPLHPEDLIRVDKREVVEHIHKIVLAGSRRRRYAPQTIHLLKPHG</sequence>
<dbReference type="Proteomes" id="UP000736335">
    <property type="component" value="Unassembled WGS sequence"/>
</dbReference>
<keyword evidence="2" id="KW-1185">Reference proteome</keyword>